<keyword evidence="2" id="KW-1185">Reference proteome</keyword>
<organism evidence="1 2">
    <name type="scientific">Aquatica leii</name>
    <dbReference type="NCBI Taxonomy" id="1421715"/>
    <lineage>
        <taxon>Eukaryota</taxon>
        <taxon>Metazoa</taxon>
        <taxon>Ecdysozoa</taxon>
        <taxon>Arthropoda</taxon>
        <taxon>Hexapoda</taxon>
        <taxon>Insecta</taxon>
        <taxon>Pterygota</taxon>
        <taxon>Neoptera</taxon>
        <taxon>Endopterygota</taxon>
        <taxon>Coleoptera</taxon>
        <taxon>Polyphaga</taxon>
        <taxon>Elateriformia</taxon>
        <taxon>Elateroidea</taxon>
        <taxon>Lampyridae</taxon>
        <taxon>Luciolinae</taxon>
        <taxon>Aquatica</taxon>
    </lineage>
</organism>
<proteinExistence type="predicted"/>
<sequence>MLAIEDIMRYRREQKGGEISHENLIKIIHKSIREKIQDLTRPYRNKNLANINLANVEIFDENMQQLEIVKIESGADHGLAE</sequence>
<evidence type="ECO:0000313" key="1">
    <source>
        <dbReference type="EMBL" id="KAK4877025.1"/>
    </source>
</evidence>
<accession>A0AAN7Q2J3</accession>
<protein>
    <submittedName>
        <fullName evidence="1">Uncharacterized protein</fullName>
    </submittedName>
</protein>
<comment type="caution">
    <text evidence="1">The sequence shown here is derived from an EMBL/GenBank/DDBJ whole genome shotgun (WGS) entry which is preliminary data.</text>
</comment>
<gene>
    <name evidence="1" type="ORF">RN001_009531</name>
</gene>
<dbReference type="Proteomes" id="UP001353858">
    <property type="component" value="Unassembled WGS sequence"/>
</dbReference>
<dbReference type="AlphaFoldDB" id="A0AAN7Q2J3"/>
<reference evidence="2" key="1">
    <citation type="submission" date="2023-01" db="EMBL/GenBank/DDBJ databases">
        <title>Key to firefly adult light organ development and bioluminescence: homeobox transcription factors regulate luciferase expression and transportation to peroxisome.</title>
        <authorList>
            <person name="Fu X."/>
        </authorList>
    </citation>
    <scope>NUCLEOTIDE SEQUENCE [LARGE SCALE GENOMIC DNA]</scope>
</reference>
<name>A0AAN7Q2J3_9COLE</name>
<dbReference type="EMBL" id="JARPUR010000004">
    <property type="protein sequence ID" value="KAK4877025.1"/>
    <property type="molecule type" value="Genomic_DNA"/>
</dbReference>
<evidence type="ECO:0000313" key="2">
    <source>
        <dbReference type="Proteomes" id="UP001353858"/>
    </source>
</evidence>